<keyword evidence="4" id="KW-1003">Cell membrane</keyword>
<evidence type="ECO:0000256" key="4">
    <source>
        <dbReference type="ARBA" id="ARBA00022475"/>
    </source>
</evidence>
<dbReference type="SUPFAM" id="SSF161098">
    <property type="entry name" value="MetI-like"/>
    <property type="match status" value="2"/>
</dbReference>
<dbReference type="PANTHER" id="PTHR30614">
    <property type="entry name" value="MEMBRANE COMPONENT OF AMINO ACID ABC TRANSPORTER"/>
    <property type="match status" value="1"/>
</dbReference>
<comment type="similarity">
    <text evidence="2">Belongs to the binding-protein-dependent transport system permease family. HisMQ subfamily.</text>
</comment>
<keyword evidence="3" id="KW-0813">Transport</keyword>
<dbReference type="PANTHER" id="PTHR30614:SF37">
    <property type="entry name" value="AMINO-ACID ABC TRANSPORTER PERMEASE PROTEIN YHDX-RELATED"/>
    <property type="match status" value="1"/>
</dbReference>
<evidence type="ECO:0000256" key="3">
    <source>
        <dbReference type="ARBA" id="ARBA00022448"/>
    </source>
</evidence>
<keyword evidence="8" id="KW-0472">Membrane</keyword>
<evidence type="ECO:0000256" key="8">
    <source>
        <dbReference type="ARBA" id="ARBA00023136"/>
    </source>
</evidence>
<organism evidence="9">
    <name type="scientific">Cyprideis torosa</name>
    <dbReference type="NCBI Taxonomy" id="163714"/>
    <lineage>
        <taxon>Eukaryota</taxon>
        <taxon>Metazoa</taxon>
        <taxon>Ecdysozoa</taxon>
        <taxon>Arthropoda</taxon>
        <taxon>Crustacea</taxon>
        <taxon>Oligostraca</taxon>
        <taxon>Ostracoda</taxon>
        <taxon>Podocopa</taxon>
        <taxon>Podocopida</taxon>
        <taxon>Cytherocopina</taxon>
        <taxon>Cytheroidea</taxon>
        <taxon>Cytherideidae</taxon>
        <taxon>Cyprideis</taxon>
    </lineage>
</organism>
<protein>
    <submittedName>
        <fullName evidence="9">Uncharacterized protein</fullName>
    </submittedName>
</protein>
<keyword evidence="7" id="KW-1133">Transmembrane helix</keyword>
<dbReference type="EMBL" id="OB672121">
    <property type="protein sequence ID" value="CAD7235303.1"/>
    <property type="molecule type" value="Genomic_DNA"/>
</dbReference>
<evidence type="ECO:0000256" key="7">
    <source>
        <dbReference type="ARBA" id="ARBA00022989"/>
    </source>
</evidence>
<evidence type="ECO:0000256" key="2">
    <source>
        <dbReference type="ARBA" id="ARBA00010072"/>
    </source>
</evidence>
<proteinExistence type="inferred from homology"/>
<dbReference type="GO" id="GO:0006865">
    <property type="term" value="P:amino acid transport"/>
    <property type="evidence" value="ECO:0007669"/>
    <property type="project" value="UniProtKB-KW"/>
</dbReference>
<keyword evidence="5" id="KW-0812">Transmembrane</keyword>
<dbReference type="InterPro" id="IPR000515">
    <property type="entry name" value="MetI-like"/>
</dbReference>
<dbReference type="AlphaFoldDB" id="A0A7R8WQG2"/>
<evidence type="ECO:0000256" key="6">
    <source>
        <dbReference type="ARBA" id="ARBA00022970"/>
    </source>
</evidence>
<dbReference type="InterPro" id="IPR043429">
    <property type="entry name" value="ArtM/GltK/GlnP/TcyL/YhdX-like"/>
</dbReference>
<name>A0A7R8WQG2_9CRUS</name>
<evidence type="ECO:0000256" key="5">
    <source>
        <dbReference type="ARBA" id="ARBA00022692"/>
    </source>
</evidence>
<gene>
    <name evidence="9" type="ORF">CTOB1V02_LOCUS13118</name>
</gene>
<dbReference type="NCBIfam" id="TIGR01726">
    <property type="entry name" value="HEQRo_perm_3TM"/>
    <property type="match status" value="2"/>
</dbReference>
<evidence type="ECO:0000313" key="9">
    <source>
        <dbReference type="EMBL" id="CAD7235303.1"/>
    </source>
</evidence>
<accession>A0A7R8WQG2</accession>
<dbReference type="GO" id="GO:0022857">
    <property type="term" value="F:transmembrane transporter activity"/>
    <property type="evidence" value="ECO:0007669"/>
    <property type="project" value="InterPro"/>
</dbReference>
<reference evidence="9" key="1">
    <citation type="submission" date="2020-11" db="EMBL/GenBank/DDBJ databases">
        <authorList>
            <person name="Tran Van P."/>
        </authorList>
    </citation>
    <scope>NUCLEOTIDE SEQUENCE</scope>
</reference>
<comment type="subcellular location">
    <subcellularLocation>
        <location evidence="1">Cell membrane</location>
        <topology evidence="1">Multi-pass membrane protein</topology>
    </subcellularLocation>
</comment>
<keyword evidence="6" id="KW-0029">Amino-acid transport</keyword>
<dbReference type="GO" id="GO:0043190">
    <property type="term" value="C:ATP-binding cassette (ABC) transporter complex"/>
    <property type="evidence" value="ECO:0007669"/>
    <property type="project" value="InterPro"/>
</dbReference>
<dbReference type="InterPro" id="IPR010065">
    <property type="entry name" value="AA_ABC_transptr_permease_3TM"/>
</dbReference>
<dbReference type="CDD" id="cd06261">
    <property type="entry name" value="TM_PBP2"/>
    <property type="match status" value="2"/>
</dbReference>
<dbReference type="PROSITE" id="PS50928">
    <property type="entry name" value="ABC_TM1"/>
    <property type="match status" value="2"/>
</dbReference>
<dbReference type="Gene3D" id="1.10.3720.10">
    <property type="entry name" value="MetI-like"/>
    <property type="match status" value="3"/>
</dbReference>
<evidence type="ECO:0000256" key="1">
    <source>
        <dbReference type="ARBA" id="ARBA00004651"/>
    </source>
</evidence>
<dbReference type="InterPro" id="IPR035906">
    <property type="entry name" value="MetI-like_sf"/>
</dbReference>
<dbReference type="OrthoDB" id="10071409at2759"/>
<sequence>MEEVQSSASISSTSTQGAFYNNPKVRALFYQLLLVLGLLYFFFTIIGNTLDNMEAAGIKTGFSFLSASAGYDVLMSLISYESTDTYARIFLVGILNTLLVSVIGIFFATLLGFLFGVMHFSHNWLIRQIAQIYVETFRNIPLLLQVFFWYFAVLASLPGARNSLSLGEAVFLNVRGLFLPQPIGEDGSSIVYGAIALAIALIFVLRKWARKRQDKTGLQFPVFYTSLGLLVGLPLLALLLTGMPFHIEYPTLKGFNYSGGITIIPELMALSLALSVYTGAFIAEAVRAGIQSVPHGQTEAARSLGLTEKRIMSLVIVPQAMRVIVPLLNSEYQSLVKNSTLAAAIGYPDLFNVFVGTALNQTAQPAPIKTIGPLAWIRENFFSSIWSTLATIAVFATLTSVLPTFLDWAILSANWTGTTEADCTSDGACWVFVKAWSQQFFYGSYPDSEIWRINVVLLLLLTVIALSIALPKHYRLKVSVSSFLLLPVIGAALLDGRPLGLPHVTTDLWGGFSLNVFMAAASIIVAFPFSFLWALGRQSTMPFTRTVSVVFIEFFRGVPVLSLFFMGSVMLPLFFAEGTNIDKLIRVWIVLIFFMSGYMAEVFRGGFQAIPKGQYEAADSLGLSYWQKTMLIILPQVIKVSMPNILATFVMLFKNTTFLLIVGIPEVVQTLQTALSNSYWLGGHALEGYLFVFAVFW</sequence>
<feature type="non-terminal residue" evidence="9">
    <location>
        <position position="1"/>
    </location>
</feature>
<dbReference type="Pfam" id="PF00528">
    <property type="entry name" value="BPD_transp_1"/>
    <property type="match status" value="2"/>
</dbReference>